<proteinExistence type="inferred from homology"/>
<organism evidence="10 11">
    <name type="scientific">Aeoliella straminimaris</name>
    <dbReference type="NCBI Taxonomy" id="2954799"/>
    <lineage>
        <taxon>Bacteria</taxon>
        <taxon>Pseudomonadati</taxon>
        <taxon>Planctomycetota</taxon>
        <taxon>Planctomycetia</taxon>
        <taxon>Pirellulales</taxon>
        <taxon>Lacipirellulaceae</taxon>
        <taxon>Aeoliella</taxon>
    </lineage>
</organism>
<gene>
    <name evidence="10" type="ORF">NG895_17955</name>
</gene>
<dbReference type="PANTHER" id="PTHR34184:SF4">
    <property type="entry name" value="UPF0718 PROTEIN YCGR"/>
    <property type="match status" value="1"/>
</dbReference>
<dbReference type="RefSeq" id="WP_252853897.1">
    <property type="nucleotide sequence ID" value="NZ_JAMXLR010000061.1"/>
</dbReference>
<evidence type="ECO:0000256" key="6">
    <source>
        <dbReference type="ARBA" id="ARBA00022989"/>
    </source>
</evidence>
<feature type="domain" description="HMA" evidence="9">
    <location>
        <begin position="339"/>
        <end position="402"/>
    </location>
</feature>
<dbReference type="Pfam" id="PF00403">
    <property type="entry name" value="HMA"/>
    <property type="match status" value="1"/>
</dbReference>
<keyword evidence="6 8" id="KW-1133">Transmembrane helix</keyword>
<feature type="transmembrane region" description="Helical" evidence="8">
    <location>
        <begin position="193"/>
        <end position="214"/>
    </location>
</feature>
<feature type="transmembrane region" description="Helical" evidence="8">
    <location>
        <begin position="263"/>
        <end position="281"/>
    </location>
</feature>
<evidence type="ECO:0000256" key="3">
    <source>
        <dbReference type="ARBA" id="ARBA00022475"/>
    </source>
</evidence>
<dbReference type="Proteomes" id="UP001155241">
    <property type="component" value="Unassembled WGS sequence"/>
</dbReference>
<dbReference type="InterPro" id="IPR006121">
    <property type="entry name" value="HMA_dom"/>
</dbReference>
<sequence>MQSFLLSAWHTTVELAPWLLLGAAVAGVMHVLLPRDFVRRQLRGKGSVAKAVALGVPLPLCSCGVIPVAISLREQQASRGATVGFLISTPQTGVDSILVSAAMLGWPFALFKVVAALVTGLIGGFVTDAVQPTANELPTIRPNSASHAGRRSWRDLVDHTLEILHSIWGWLVIGVLLSAAITTLVPDSMLTGLAAYGGMAAMAAALAVSLPLYVCATASVPIAAALVAGGLPAGAALVFLMAGPATNAATIGAVRKTIGGRALVVYLSTIIIGSMAAGMFFDRVLSASGVSQHVHEHPITWWGVASAVALLALIAWFAISDLMRKLASRKPLDTAGNLPATTVPITGMTCQGCVGKVEANLKRDPEVRSARVTLDPPQAVVVGDISDQRVRELVESAGFEVGQASDLVSR</sequence>
<evidence type="ECO:0000256" key="2">
    <source>
        <dbReference type="ARBA" id="ARBA00006386"/>
    </source>
</evidence>
<feature type="transmembrane region" description="Helical" evidence="8">
    <location>
        <begin position="104"/>
        <end position="126"/>
    </location>
</feature>
<dbReference type="InterPro" id="IPR005524">
    <property type="entry name" value="DUF318"/>
</dbReference>
<evidence type="ECO:0000313" key="11">
    <source>
        <dbReference type="Proteomes" id="UP001155241"/>
    </source>
</evidence>
<dbReference type="GO" id="GO:0005886">
    <property type="term" value="C:plasma membrane"/>
    <property type="evidence" value="ECO:0007669"/>
    <property type="project" value="UniProtKB-SubCell"/>
</dbReference>
<reference evidence="10" key="1">
    <citation type="submission" date="2022-06" db="EMBL/GenBank/DDBJ databases">
        <title>Aeoliella straminimaris, a novel planctomycete from sediments.</title>
        <authorList>
            <person name="Vitorino I.R."/>
            <person name="Lage O.M."/>
        </authorList>
    </citation>
    <scope>NUCLEOTIDE SEQUENCE</scope>
    <source>
        <strain evidence="10">ICT_H6.2</strain>
    </source>
</reference>
<feature type="transmembrane region" description="Helical" evidence="8">
    <location>
        <begin position="301"/>
        <end position="319"/>
    </location>
</feature>
<feature type="transmembrane region" description="Helical" evidence="8">
    <location>
        <begin position="220"/>
        <end position="242"/>
    </location>
</feature>
<protein>
    <submittedName>
        <fullName evidence="10">Permease</fullName>
    </submittedName>
</protein>
<evidence type="ECO:0000256" key="5">
    <source>
        <dbReference type="ARBA" id="ARBA00022723"/>
    </source>
</evidence>
<keyword evidence="3" id="KW-1003">Cell membrane</keyword>
<dbReference type="InterPro" id="IPR052923">
    <property type="entry name" value="UPF0718"/>
</dbReference>
<dbReference type="EMBL" id="JAMXLR010000061">
    <property type="protein sequence ID" value="MCO6045786.1"/>
    <property type="molecule type" value="Genomic_DNA"/>
</dbReference>
<evidence type="ECO:0000313" key="10">
    <source>
        <dbReference type="EMBL" id="MCO6045786.1"/>
    </source>
</evidence>
<keyword evidence="11" id="KW-1185">Reference proteome</keyword>
<accession>A0A9X2FH92</accession>
<comment type="subcellular location">
    <subcellularLocation>
        <location evidence="1">Cell membrane</location>
        <topology evidence="1">Multi-pass membrane protein</topology>
    </subcellularLocation>
</comment>
<name>A0A9X2FH92_9BACT</name>
<keyword evidence="7 8" id="KW-0472">Membrane</keyword>
<dbReference type="SUPFAM" id="SSF55008">
    <property type="entry name" value="HMA, heavy metal-associated domain"/>
    <property type="match status" value="1"/>
</dbReference>
<evidence type="ECO:0000259" key="9">
    <source>
        <dbReference type="PROSITE" id="PS50846"/>
    </source>
</evidence>
<feature type="transmembrane region" description="Helical" evidence="8">
    <location>
        <begin position="15"/>
        <end position="33"/>
    </location>
</feature>
<dbReference type="Pfam" id="PF03773">
    <property type="entry name" value="ArsP_1"/>
    <property type="match status" value="1"/>
</dbReference>
<dbReference type="PROSITE" id="PS50846">
    <property type="entry name" value="HMA_2"/>
    <property type="match status" value="1"/>
</dbReference>
<evidence type="ECO:0000256" key="4">
    <source>
        <dbReference type="ARBA" id="ARBA00022692"/>
    </source>
</evidence>
<evidence type="ECO:0000256" key="1">
    <source>
        <dbReference type="ARBA" id="ARBA00004651"/>
    </source>
</evidence>
<keyword evidence="5" id="KW-0479">Metal-binding</keyword>
<comment type="caution">
    <text evidence="10">The sequence shown here is derived from an EMBL/GenBank/DDBJ whole genome shotgun (WGS) entry which is preliminary data.</text>
</comment>
<dbReference type="PROSITE" id="PS01047">
    <property type="entry name" value="HMA_1"/>
    <property type="match status" value="1"/>
</dbReference>
<evidence type="ECO:0000256" key="7">
    <source>
        <dbReference type="ARBA" id="ARBA00023136"/>
    </source>
</evidence>
<dbReference type="InterPro" id="IPR036163">
    <property type="entry name" value="HMA_dom_sf"/>
</dbReference>
<dbReference type="InterPro" id="IPR017969">
    <property type="entry name" value="Heavy-metal-associated_CS"/>
</dbReference>
<feature type="transmembrane region" description="Helical" evidence="8">
    <location>
        <begin position="167"/>
        <end position="186"/>
    </location>
</feature>
<dbReference type="CDD" id="cd00371">
    <property type="entry name" value="HMA"/>
    <property type="match status" value="1"/>
</dbReference>
<comment type="similarity">
    <text evidence="2">Belongs to the UPF0718 family.</text>
</comment>
<dbReference type="PANTHER" id="PTHR34184">
    <property type="entry name" value="UPF0718 PROTEIN YCGR"/>
    <property type="match status" value="1"/>
</dbReference>
<keyword evidence="4 8" id="KW-0812">Transmembrane</keyword>
<dbReference type="AlphaFoldDB" id="A0A9X2FH92"/>
<dbReference type="Gene3D" id="3.30.70.100">
    <property type="match status" value="1"/>
</dbReference>
<dbReference type="GO" id="GO:0046872">
    <property type="term" value="F:metal ion binding"/>
    <property type="evidence" value="ECO:0007669"/>
    <property type="project" value="UniProtKB-KW"/>
</dbReference>
<evidence type="ECO:0000256" key="8">
    <source>
        <dbReference type="SAM" id="Phobius"/>
    </source>
</evidence>